<evidence type="ECO:0000313" key="4">
    <source>
        <dbReference type="Proteomes" id="UP000292307"/>
    </source>
</evidence>
<dbReference type="Pfam" id="PF01522">
    <property type="entry name" value="Polysacc_deac_1"/>
    <property type="match status" value="1"/>
</dbReference>
<protein>
    <submittedName>
        <fullName evidence="3">Polysaccharide deacetylase</fullName>
    </submittedName>
</protein>
<name>A0A411X5N5_9BURK</name>
<gene>
    <name evidence="3" type="ORF">EYF70_27885</name>
    <name evidence="2" type="ORF">GCM10007387_04040</name>
</gene>
<evidence type="ECO:0000259" key="1">
    <source>
        <dbReference type="Pfam" id="PF01522"/>
    </source>
</evidence>
<sequence>MRTRVCISIDTEFSIGGAFTSPDRQPVAEPMVWCEVGGRSQGLGFLLDQFERHRIPATFFVEAAHRYYFKDQDPMGGIVRRIAAGGHEVQLHTHPCWAVFQHEDWRERVRREPLQDEFFGRAEEDTVHLLRQGQQTFASWGLPAPTVFRPGNMQHDDAMFAAMARCGIPYSSCVGLAVFDSNDPRYRLYSGAHRRHGVLEMPVLTFQDWRLGGRRHLKTLTIAGTSFAETKLLLERAHEQQVPLVVLLTHPFEYVQRRDDQMRTARGNALHQDRLARLCRYLDGNRDRFLPTGMGEAGSALQAAPDERNVLLHGSGWRSICRLAEQAVNDRYGSWALARQGAPA</sequence>
<evidence type="ECO:0000313" key="5">
    <source>
        <dbReference type="Proteomes" id="UP000628442"/>
    </source>
</evidence>
<dbReference type="OrthoDB" id="8597776at2"/>
<dbReference type="InterPro" id="IPR011330">
    <property type="entry name" value="Glyco_hydro/deAcase_b/a-brl"/>
</dbReference>
<reference evidence="3 4" key="2">
    <citation type="submission" date="2019-02" db="EMBL/GenBank/DDBJ databases">
        <title>Draft Genome Sequences of Six Type Strains of the Genus Massilia.</title>
        <authorList>
            <person name="Miess H."/>
            <person name="Frediansyhah A."/>
            <person name="Gross H."/>
        </authorList>
    </citation>
    <scope>NUCLEOTIDE SEQUENCE [LARGE SCALE GENOMIC DNA]</scope>
    <source>
        <strain evidence="3 4">DSM 17472</strain>
    </source>
</reference>
<reference evidence="2" key="1">
    <citation type="journal article" date="2014" name="Int. J. Syst. Evol. Microbiol.">
        <title>Complete genome sequence of Corynebacterium casei LMG S-19264T (=DSM 44701T), isolated from a smear-ripened cheese.</title>
        <authorList>
            <consortium name="US DOE Joint Genome Institute (JGI-PGF)"/>
            <person name="Walter F."/>
            <person name="Albersmeier A."/>
            <person name="Kalinowski J."/>
            <person name="Ruckert C."/>
        </authorList>
    </citation>
    <scope>NUCLEOTIDE SEQUENCE</scope>
    <source>
        <strain evidence="2">KCTC 12343</strain>
    </source>
</reference>
<evidence type="ECO:0000313" key="2">
    <source>
        <dbReference type="EMBL" id="GGY25524.1"/>
    </source>
</evidence>
<dbReference type="AlphaFoldDB" id="A0A411X5N5"/>
<dbReference type="GO" id="GO:0005975">
    <property type="term" value="P:carbohydrate metabolic process"/>
    <property type="evidence" value="ECO:0007669"/>
    <property type="project" value="InterPro"/>
</dbReference>
<dbReference type="Gene3D" id="3.20.20.370">
    <property type="entry name" value="Glycoside hydrolase/deacetylase"/>
    <property type="match status" value="1"/>
</dbReference>
<dbReference type="Proteomes" id="UP000292307">
    <property type="component" value="Chromosome"/>
</dbReference>
<dbReference type="InterPro" id="IPR002509">
    <property type="entry name" value="NODB_dom"/>
</dbReference>
<proteinExistence type="predicted"/>
<dbReference type="Proteomes" id="UP000628442">
    <property type="component" value="Unassembled WGS sequence"/>
</dbReference>
<accession>A0A411X5N5</accession>
<evidence type="ECO:0000313" key="3">
    <source>
        <dbReference type="EMBL" id="QBI04214.1"/>
    </source>
</evidence>
<dbReference type="EMBL" id="CP036401">
    <property type="protein sequence ID" value="QBI04214.1"/>
    <property type="molecule type" value="Genomic_DNA"/>
</dbReference>
<keyword evidence="4" id="KW-1185">Reference proteome</keyword>
<dbReference type="GO" id="GO:0016810">
    <property type="term" value="F:hydrolase activity, acting on carbon-nitrogen (but not peptide) bonds"/>
    <property type="evidence" value="ECO:0007669"/>
    <property type="project" value="InterPro"/>
</dbReference>
<dbReference type="SUPFAM" id="SSF88713">
    <property type="entry name" value="Glycoside hydrolase/deacetylase"/>
    <property type="match status" value="1"/>
</dbReference>
<dbReference type="EMBL" id="BMWV01000001">
    <property type="protein sequence ID" value="GGY25524.1"/>
    <property type="molecule type" value="Genomic_DNA"/>
</dbReference>
<feature type="domain" description="NodB homology" evidence="1">
    <location>
        <begin position="46"/>
        <end position="170"/>
    </location>
</feature>
<dbReference type="RefSeq" id="WP_131148278.1">
    <property type="nucleotide sequence ID" value="NZ_BMWV01000001.1"/>
</dbReference>
<organism evidence="2 5">
    <name type="scientific">Pseudoduganella albidiflava</name>
    <dbReference type="NCBI Taxonomy" id="321983"/>
    <lineage>
        <taxon>Bacteria</taxon>
        <taxon>Pseudomonadati</taxon>
        <taxon>Pseudomonadota</taxon>
        <taxon>Betaproteobacteria</taxon>
        <taxon>Burkholderiales</taxon>
        <taxon>Oxalobacteraceae</taxon>
        <taxon>Telluria group</taxon>
        <taxon>Pseudoduganella</taxon>
    </lineage>
</organism>
<reference evidence="2" key="3">
    <citation type="submission" date="2022-12" db="EMBL/GenBank/DDBJ databases">
        <authorList>
            <person name="Sun Q."/>
            <person name="Kim S."/>
        </authorList>
    </citation>
    <scope>NUCLEOTIDE SEQUENCE</scope>
    <source>
        <strain evidence="2">KCTC 12343</strain>
    </source>
</reference>